<name>A0A510J9N8_9FUSO</name>
<dbReference type="KEGG" id="lgo:JCM16774_0971"/>
<dbReference type="PRINTS" id="PR00153">
    <property type="entry name" value="CSAPPISMRASE"/>
</dbReference>
<protein>
    <recommendedName>
        <fullName evidence="3">Peptidyl-prolyl cis-trans isomerase</fullName>
        <shortName evidence="3">PPIase</shortName>
        <ecNumber evidence="3">5.2.1.8</ecNumber>
    </recommendedName>
</protein>
<dbReference type="Gene3D" id="2.40.100.10">
    <property type="entry name" value="Cyclophilin-like"/>
    <property type="match status" value="1"/>
</dbReference>
<dbReference type="GO" id="GO:0006457">
    <property type="term" value="P:protein folding"/>
    <property type="evidence" value="ECO:0007669"/>
    <property type="project" value="InterPro"/>
</dbReference>
<dbReference type="EMBL" id="AP019822">
    <property type="protein sequence ID" value="BBM36039.1"/>
    <property type="molecule type" value="Genomic_DNA"/>
</dbReference>
<organism evidence="5 6">
    <name type="scientific">Pseudoleptotrichia goodfellowii</name>
    <dbReference type="NCBI Taxonomy" id="157692"/>
    <lineage>
        <taxon>Bacteria</taxon>
        <taxon>Fusobacteriati</taxon>
        <taxon>Fusobacteriota</taxon>
        <taxon>Fusobacteriia</taxon>
        <taxon>Fusobacteriales</taxon>
        <taxon>Leptotrichiaceae</taxon>
        <taxon>Pseudoleptotrichia</taxon>
    </lineage>
</organism>
<accession>A0A510J9N8</accession>
<dbReference type="InterPro" id="IPR020892">
    <property type="entry name" value="Cyclophilin-type_PPIase_CS"/>
</dbReference>
<dbReference type="InterPro" id="IPR029000">
    <property type="entry name" value="Cyclophilin-like_dom_sf"/>
</dbReference>
<dbReference type="GO" id="GO:0003755">
    <property type="term" value="F:peptidyl-prolyl cis-trans isomerase activity"/>
    <property type="evidence" value="ECO:0007669"/>
    <property type="project" value="UniProtKB-UniRule"/>
</dbReference>
<dbReference type="Pfam" id="PF00160">
    <property type="entry name" value="Pro_isomerase"/>
    <property type="match status" value="1"/>
</dbReference>
<sequence length="195" mass="21526">MKIRNISVILVMLFMVFSINSESYSKKMKMDVKIKTNKGEINLRLFPEKSPVTVASFVNLIKHGYYNGLKFHRVIEDFMAQGGDPTGTGMGGPGYRFEDEVKNGLDFSTPGKLAMANAGPGTNGSQFFITTVPTEWLTGKHTIFGEVASDKDLEVVKSLSNGDVMETVTVSGSGIDEFLSKYKDRISEWNKALGY</sequence>
<dbReference type="AlphaFoldDB" id="A0A510J9N8"/>
<dbReference type="PROSITE" id="PS00170">
    <property type="entry name" value="CSA_PPIASE_1"/>
    <property type="match status" value="1"/>
</dbReference>
<keyword evidence="1 3" id="KW-0697">Rotamase</keyword>
<reference evidence="5 6" key="1">
    <citation type="submission" date="2019-07" db="EMBL/GenBank/DDBJ databases">
        <title>Complete Genome Sequence of Leptotrichia goodfellowii Strain JCM 16774.</title>
        <authorList>
            <person name="Watanabe S."/>
            <person name="Cui L."/>
        </authorList>
    </citation>
    <scope>NUCLEOTIDE SEQUENCE [LARGE SCALE GENOMIC DNA]</scope>
    <source>
        <strain evidence="5 6">JCM16774</strain>
    </source>
</reference>
<evidence type="ECO:0000313" key="5">
    <source>
        <dbReference type="EMBL" id="BBM36039.1"/>
    </source>
</evidence>
<keyword evidence="2 3" id="KW-0413">Isomerase</keyword>
<evidence type="ECO:0000256" key="1">
    <source>
        <dbReference type="ARBA" id="ARBA00023110"/>
    </source>
</evidence>
<feature type="domain" description="PPIase cyclophilin-type" evidence="4">
    <location>
        <begin position="39"/>
        <end position="161"/>
    </location>
</feature>
<dbReference type="PANTHER" id="PTHR45625:SF4">
    <property type="entry name" value="PEPTIDYLPROLYL ISOMERASE DOMAIN AND WD REPEAT-CONTAINING PROTEIN 1"/>
    <property type="match status" value="1"/>
</dbReference>
<dbReference type="PROSITE" id="PS50072">
    <property type="entry name" value="CSA_PPIASE_2"/>
    <property type="match status" value="1"/>
</dbReference>
<evidence type="ECO:0000256" key="3">
    <source>
        <dbReference type="RuleBase" id="RU363019"/>
    </source>
</evidence>
<evidence type="ECO:0000256" key="2">
    <source>
        <dbReference type="ARBA" id="ARBA00023235"/>
    </source>
</evidence>
<dbReference type="CDD" id="cd00317">
    <property type="entry name" value="cyclophilin"/>
    <property type="match status" value="1"/>
</dbReference>
<gene>
    <name evidence="5" type="ORF">JCM16774_0971</name>
</gene>
<comment type="function">
    <text evidence="3">PPIases accelerate the folding of proteins. It catalyzes the cis-trans isomerization of proline imidic peptide bonds in oligopeptides.</text>
</comment>
<proteinExistence type="inferred from homology"/>
<dbReference type="Proteomes" id="UP000321606">
    <property type="component" value="Chromosome"/>
</dbReference>
<comment type="similarity">
    <text evidence="3">Belongs to the cyclophilin-type PPIase family.</text>
</comment>
<dbReference type="EC" id="5.2.1.8" evidence="3"/>
<comment type="catalytic activity">
    <reaction evidence="3">
        <text>[protein]-peptidylproline (omega=180) = [protein]-peptidylproline (omega=0)</text>
        <dbReference type="Rhea" id="RHEA:16237"/>
        <dbReference type="Rhea" id="RHEA-COMP:10747"/>
        <dbReference type="Rhea" id="RHEA-COMP:10748"/>
        <dbReference type="ChEBI" id="CHEBI:83833"/>
        <dbReference type="ChEBI" id="CHEBI:83834"/>
        <dbReference type="EC" id="5.2.1.8"/>
    </reaction>
</comment>
<dbReference type="PANTHER" id="PTHR45625">
    <property type="entry name" value="PEPTIDYL-PROLYL CIS-TRANS ISOMERASE-RELATED"/>
    <property type="match status" value="1"/>
</dbReference>
<dbReference type="InterPro" id="IPR044666">
    <property type="entry name" value="Cyclophilin_A-like"/>
</dbReference>
<evidence type="ECO:0000313" key="6">
    <source>
        <dbReference type="Proteomes" id="UP000321606"/>
    </source>
</evidence>
<dbReference type="SUPFAM" id="SSF50891">
    <property type="entry name" value="Cyclophilin-like"/>
    <property type="match status" value="1"/>
</dbReference>
<evidence type="ECO:0000259" key="4">
    <source>
        <dbReference type="PROSITE" id="PS50072"/>
    </source>
</evidence>
<dbReference type="STRING" id="714315.GCA_000516535_00962"/>
<dbReference type="InterPro" id="IPR002130">
    <property type="entry name" value="Cyclophilin-type_PPIase_dom"/>
</dbReference>